<feature type="signal peptide" evidence="1">
    <location>
        <begin position="1"/>
        <end position="22"/>
    </location>
</feature>
<dbReference type="InterPro" id="IPR038483">
    <property type="entry name" value="YcfL-like_sf"/>
</dbReference>
<dbReference type="Proteomes" id="UP000231901">
    <property type="component" value="Chromosome"/>
</dbReference>
<proteinExistence type="predicted"/>
<dbReference type="PROSITE" id="PS51257">
    <property type="entry name" value="PROKAR_LIPOPROTEIN"/>
    <property type="match status" value="1"/>
</dbReference>
<reference evidence="3" key="1">
    <citation type="journal article" date="2018" name="Genome Announc.">
        <title>Complete genome sequence of a Dickeya fangzhongdai type strain causing bleeding canker of pear tree trunks.</title>
        <authorList>
            <person name="Zhao Y."/>
            <person name="Tian Y."/>
            <person name="Li X."/>
            <person name="Hu B."/>
        </authorList>
    </citation>
    <scope>NUCLEOTIDE SEQUENCE [LARGE SCALE GENOMIC DNA]</scope>
    <source>
        <strain evidence="3">DSM 101947</strain>
    </source>
</reference>
<keyword evidence="3" id="KW-1185">Reference proteome</keyword>
<accession>A0A2K8QQF4</accession>
<evidence type="ECO:0000313" key="3">
    <source>
        <dbReference type="Proteomes" id="UP000231901"/>
    </source>
</evidence>
<evidence type="ECO:0000256" key="1">
    <source>
        <dbReference type="SAM" id="SignalP"/>
    </source>
</evidence>
<organism evidence="2 3">
    <name type="scientific">Dickeya fangzhongdai</name>
    <dbReference type="NCBI Taxonomy" id="1778540"/>
    <lineage>
        <taxon>Bacteria</taxon>
        <taxon>Pseudomonadati</taxon>
        <taxon>Pseudomonadota</taxon>
        <taxon>Gammaproteobacteria</taxon>
        <taxon>Enterobacterales</taxon>
        <taxon>Pectobacteriaceae</taxon>
        <taxon>Dickeya</taxon>
    </lineage>
</organism>
<feature type="chain" id="PRO_5014804280" evidence="1">
    <location>
        <begin position="23"/>
        <end position="127"/>
    </location>
</feature>
<dbReference type="InterPro" id="IPR010824">
    <property type="entry name" value="DUF1425"/>
</dbReference>
<dbReference type="RefSeq" id="WP_038919509.1">
    <property type="nucleotide sequence ID" value="NZ_BMJF01000002.1"/>
</dbReference>
<keyword evidence="1" id="KW-0732">Signal</keyword>
<name>A0A2K8QQF4_9GAMM</name>
<dbReference type="KEGG" id="dfn:CVE23_13810"/>
<protein>
    <submittedName>
        <fullName evidence="2">DUF1425 domain-containing protein</fullName>
    </submittedName>
</protein>
<evidence type="ECO:0000313" key="2">
    <source>
        <dbReference type="EMBL" id="ATZ94960.1"/>
    </source>
</evidence>
<gene>
    <name evidence="2" type="ORF">CVE23_13810</name>
</gene>
<sequence>MRVFSSGALAALLLGMSLVGCSKTASLTINSKQTLVLDASVMAAGISASRPSLSRGGAGQQASARISNTSGQPVTLHYRFYWYDQQGLDVPPLGVSQTAVIPAHTDISLVATHADPAASQVRLYLFL</sequence>
<dbReference type="EMBL" id="CP025003">
    <property type="protein sequence ID" value="ATZ94960.1"/>
    <property type="molecule type" value="Genomic_DNA"/>
</dbReference>
<dbReference type="CDD" id="cd09030">
    <property type="entry name" value="DUF1425"/>
    <property type="match status" value="1"/>
</dbReference>
<dbReference type="Gene3D" id="2.60.40.3230">
    <property type="match status" value="1"/>
</dbReference>
<dbReference type="Pfam" id="PF07233">
    <property type="entry name" value="DUF1425"/>
    <property type="match status" value="1"/>
</dbReference>
<dbReference type="GeneID" id="66565404"/>
<dbReference type="AlphaFoldDB" id="A0A2K8QQF4"/>